<evidence type="ECO:0000256" key="1">
    <source>
        <dbReference type="ARBA" id="ARBA00022723"/>
    </source>
</evidence>
<protein>
    <submittedName>
        <fullName evidence="5">Uncharacterized protein</fullName>
    </submittedName>
</protein>
<keyword evidence="4" id="KW-1133">Transmembrane helix</keyword>
<keyword evidence="4" id="KW-0812">Transmembrane</keyword>
<dbReference type="GO" id="GO:0046872">
    <property type="term" value="F:metal ion binding"/>
    <property type="evidence" value="ECO:0007669"/>
    <property type="project" value="UniProtKB-KW"/>
</dbReference>
<dbReference type="CDD" id="cd01638">
    <property type="entry name" value="CysQ"/>
    <property type="match status" value="1"/>
</dbReference>
<gene>
    <name evidence="5" type="ORF">MNBD_ALPHA12-2074</name>
</gene>
<keyword evidence="4" id="KW-0472">Membrane</keyword>
<keyword evidence="3" id="KW-0460">Magnesium</keyword>
<dbReference type="PANTHER" id="PTHR20854:SF4">
    <property type="entry name" value="INOSITOL-1-MONOPHOSPHATASE-RELATED"/>
    <property type="match status" value="1"/>
</dbReference>
<keyword evidence="1" id="KW-0479">Metal-binding</keyword>
<dbReference type="GO" id="GO:0006020">
    <property type="term" value="P:inositol metabolic process"/>
    <property type="evidence" value="ECO:0007669"/>
    <property type="project" value="TreeGrafter"/>
</dbReference>
<evidence type="ECO:0000256" key="2">
    <source>
        <dbReference type="ARBA" id="ARBA00022801"/>
    </source>
</evidence>
<feature type="transmembrane region" description="Helical" evidence="4">
    <location>
        <begin position="16"/>
        <end position="34"/>
    </location>
</feature>
<evidence type="ECO:0000256" key="3">
    <source>
        <dbReference type="ARBA" id="ARBA00022842"/>
    </source>
</evidence>
<evidence type="ECO:0000313" key="5">
    <source>
        <dbReference type="EMBL" id="VAW21150.1"/>
    </source>
</evidence>
<dbReference type="EMBL" id="UOEO01000159">
    <property type="protein sequence ID" value="VAW21150.1"/>
    <property type="molecule type" value="Genomic_DNA"/>
</dbReference>
<dbReference type="Pfam" id="PF00459">
    <property type="entry name" value="Inositol_P"/>
    <property type="match status" value="1"/>
</dbReference>
<organism evidence="5">
    <name type="scientific">hydrothermal vent metagenome</name>
    <dbReference type="NCBI Taxonomy" id="652676"/>
    <lineage>
        <taxon>unclassified sequences</taxon>
        <taxon>metagenomes</taxon>
        <taxon>ecological metagenomes</taxon>
    </lineage>
</organism>
<dbReference type="Gene3D" id="3.40.190.80">
    <property type="match status" value="1"/>
</dbReference>
<dbReference type="PRINTS" id="PR00377">
    <property type="entry name" value="IMPHPHTASES"/>
</dbReference>
<dbReference type="GO" id="GO:0008934">
    <property type="term" value="F:inositol monophosphate 1-phosphatase activity"/>
    <property type="evidence" value="ECO:0007669"/>
    <property type="project" value="TreeGrafter"/>
</dbReference>
<evidence type="ECO:0000256" key="4">
    <source>
        <dbReference type="SAM" id="Phobius"/>
    </source>
</evidence>
<name>A0A3B0TWI8_9ZZZZ</name>
<accession>A0A3B0TWI8</accession>
<reference evidence="5" key="1">
    <citation type="submission" date="2018-06" db="EMBL/GenBank/DDBJ databases">
        <authorList>
            <person name="Zhirakovskaya E."/>
        </authorList>
    </citation>
    <scope>NUCLEOTIDE SEQUENCE</scope>
</reference>
<sequence>MANNNSIKKEKDDDDIALLTSAAVAAGIMAMGFFRREVKTWTKENSSPVTEADYLVDQFLGQTLLAARPQYGWLSEESPDNKARLDKKRIFVVDPIDGTRGFIRGEDSWTICLGVVENGKAISGVIYAPARDELYQAALGKGAKLNGAPLVRHPHSTNLPIIPAAGAVEKELAAAGLDFVRGPSLPSLAYRLVQVATGALDGALARRGARDWDISAAAIILAECGIALEDVCAGVPVFNRKNTRHGALAALADPSLKPLVHNALVNVYGCPKP</sequence>
<dbReference type="Gene3D" id="3.30.540.10">
    <property type="entry name" value="Fructose-1,6-Bisphosphatase, subunit A, domain 1"/>
    <property type="match status" value="1"/>
</dbReference>
<dbReference type="SUPFAM" id="SSF56655">
    <property type="entry name" value="Carbohydrate phosphatase"/>
    <property type="match status" value="1"/>
</dbReference>
<keyword evidence="2" id="KW-0378">Hydrolase</keyword>
<dbReference type="AlphaFoldDB" id="A0A3B0TWI8"/>
<dbReference type="InterPro" id="IPR020583">
    <property type="entry name" value="Inositol_monoP_metal-BS"/>
</dbReference>
<dbReference type="PANTHER" id="PTHR20854">
    <property type="entry name" value="INOSITOL MONOPHOSPHATASE"/>
    <property type="match status" value="1"/>
</dbReference>
<dbReference type="GO" id="GO:0007165">
    <property type="term" value="P:signal transduction"/>
    <property type="evidence" value="ECO:0007669"/>
    <property type="project" value="TreeGrafter"/>
</dbReference>
<proteinExistence type="predicted"/>
<dbReference type="InterPro" id="IPR000760">
    <property type="entry name" value="Inositol_monophosphatase-like"/>
</dbReference>
<dbReference type="PROSITE" id="PS00629">
    <property type="entry name" value="IMP_1"/>
    <property type="match status" value="1"/>
</dbReference>